<comment type="subcellular location">
    <subcellularLocation>
        <location evidence="1">Cell inner membrane</location>
        <topology evidence="1">Multi-pass membrane protein</topology>
    </subcellularLocation>
    <subcellularLocation>
        <location evidence="9">Cell membrane</location>
        <topology evidence="9">Multi-pass membrane protein</topology>
    </subcellularLocation>
</comment>
<protein>
    <recommendedName>
        <fullName evidence="9">Transport permease protein</fullName>
    </recommendedName>
</protein>
<feature type="transmembrane region" description="Helical" evidence="9">
    <location>
        <begin position="235"/>
        <end position="254"/>
    </location>
</feature>
<keyword evidence="7 9" id="KW-1133">Transmembrane helix</keyword>
<evidence type="ECO:0000313" key="12">
    <source>
        <dbReference type="Proteomes" id="UP001310386"/>
    </source>
</evidence>
<accession>A0ABU5ZEK3</accession>
<comment type="caution">
    <text evidence="11">The sequence shown here is derived from an EMBL/GenBank/DDBJ whole genome shotgun (WGS) entry which is preliminary data.</text>
</comment>
<feature type="transmembrane region" description="Helical" evidence="9">
    <location>
        <begin position="38"/>
        <end position="63"/>
    </location>
</feature>
<dbReference type="InterPro" id="IPR013525">
    <property type="entry name" value="ABC2_TM"/>
</dbReference>
<evidence type="ECO:0000256" key="5">
    <source>
        <dbReference type="ARBA" id="ARBA00022519"/>
    </source>
</evidence>
<dbReference type="Proteomes" id="UP001310386">
    <property type="component" value="Unassembled WGS sequence"/>
</dbReference>
<feature type="domain" description="ABC transmembrane type-2" evidence="10">
    <location>
        <begin position="39"/>
        <end position="257"/>
    </location>
</feature>
<evidence type="ECO:0000256" key="1">
    <source>
        <dbReference type="ARBA" id="ARBA00004429"/>
    </source>
</evidence>
<dbReference type="InterPro" id="IPR000412">
    <property type="entry name" value="ABC_2_transport"/>
</dbReference>
<feature type="transmembrane region" description="Helical" evidence="9">
    <location>
        <begin position="149"/>
        <end position="174"/>
    </location>
</feature>
<evidence type="ECO:0000256" key="8">
    <source>
        <dbReference type="ARBA" id="ARBA00023136"/>
    </source>
</evidence>
<comment type="similarity">
    <text evidence="2 9">Belongs to the ABC-2 integral membrane protein family.</text>
</comment>
<feature type="transmembrane region" description="Helical" evidence="9">
    <location>
        <begin position="75"/>
        <end position="96"/>
    </location>
</feature>
<dbReference type="RefSeq" id="WP_371753041.1">
    <property type="nucleotide sequence ID" value="NZ_JAYJLD010000004.1"/>
</dbReference>
<keyword evidence="3 9" id="KW-0813">Transport</keyword>
<evidence type="ECO:0000256" key="4">
    <source>
        <dbReference type="ARBA" id="ARBA00022475"/>
    </source>
</evidence>
<dbReference type="PRINTS" id="PR00164">
    <property type="entry name" value="ABC2TRNSPORT"/>
</dbReference>
<evidence type="ECO:0000256" key="6">
    <source>
        <dbReference type="ARBA" id="ARBA00022692"/>
    </source>
</evidence>
<dbReference type="InterPro" id="IPR047817">
    <property type="entry name" value="ABC2_TM_bact-type"/>
</dbReference>
<reference evidence="11" key="1">
    <citation type="submission" date="2023-12" db="EMBL/GenBank/DDBJ databases">
        <title>Fervidustalea candida gen. nov., sp. nov., a novel member of the family Paenibacillaceae isolated from a geothermal area.</title>
        <authorList>
            <person name="Li W.-J."/>
            <person name="Jiao J.-Y."/>
            <person name="Chen Y."/>
        </authorList>
    </citation>
    <scope>NUCLEOTIDE SEQUENCE</scope>
    <source>
        <strain evidence="11">SYSU GA230002</strain>
    </source>
</reference>
<evidence type="ECO:0000313" key="11">
    <source>
        <dbReference type="EMBL" id="MEB3100929.1"/>
    </source>
</evidence>
<keyword evidence="6 9" id="KW-0812">Transmembrane</keyword>
<keyword evidence="4 9" id="KW-1003">Cell membrane</keyword>
<dbReference type="PANTHER" id="PTHR30413:SF8">
    <property type="entry name" value="TRANSPORT PERMEASE PROTEIN"/>
    <property type="match status" value="1"/>
</dbReference>
<keyword evidence="8 9" id="KW-0472">Membrane</keyword>
<feature type="transmembrane region" description="Helical" evidence="9">
    <location>
        <begin position="181"/>
        <end position="201"/>
    </location>
</feature>
<dbReference type="PROSITE" id="PS51012">
    <property type="entry name" value="ABC_TM2"/>
    <property type="match status" value="1"/>
</dbReference>
<proteinExistence type="inferred from homology"/>
<keyword evidence="5" id="KW-0997">Cell inner membrane</keyword>
<feature type="transmembrane region" description="Helical" evidence="9">
    <location>
        <begin position="117"/>
        <end position="137"/>
    </location>
</feature>
<evidence type="ECO:0000256" key="7">
    <source>
        <dbReference type="ARBA" id="ARBA00022989"/>
    </source>
</evidence>
<gene>
    <name evidence="11" type="ORF">VF724_04560</name>
</gene>
<evidence type="ECO:0000256" key="9">
    <source>
        <dbReference type="RuleBase" id="RU361157"/>
    </source>
</evidence>
<keyword evidence="12" id="KW-1185">Reference proteome</keyword>
<name>A0ABU5ZEK3_9BACL</name>
<organism evidence="11 12">
    <name type="scientific">Ferviditalea candida</name>
    <dbReference type="NCBI Taxonomy" id="3108399"/>
    <lineage>
        <taxon>Bacteria</taxon>
        <taxon>Bacillati</taxon>
        <taxon>Bacillota</taxon>
        <taxon>Bacilli</taxon>
        <taxon>Bacillales</taxon>
        <taxon>Paenibacillaceae</taxon>
        <taxon>Ferviditalea</taxon>
    </lineage>
</organism>
<dbReference type="PIRSF" id="PIRSF006648">
    <property type="entry name" value="DrrB"/>
    <property type="match status" value="1"/>
</dbReference>
<dbReference type="PANTHER" id="PTHR30413">
    <property type="entry name" value="INNER MEMBRANE TRANSPORT PERMEASE"/>
    <property type="match status" value="1"/>
</dbReference>
<evidence type="ECO:0000256" key="2">
    <source>
        <dbReference type="ARBA" id="ARBA00007783"/>
    </source>
</evidence>
<dbReference type="EMBL" id="JAYJLD010000004">
    <property type="protein sequence ID" value="MEB3100929.1"/>
    <property type="molecule type" value="Genomic_DNA"/>
</dbReference>
<dbReference type="Pfam" id="PF01061">
    <property type="entry name" value="ABC2_membrane"/>
    <property type="match status" value="1"/>
</dbReference>
<evidence type="ECO:0000256" key="3">
    <source>
        <dbReference type="ARBA" id="ARBA00022448"/>
    </source>
</evidence>
<evidence type="ECO:0000259" key="10">
    <source>
        <dbReference type="PROSITE" id="PS51012"/>
    </source>
</evidence>
<sequence length="265" mass="30418">MRTVMNKYITYLKTFNKYYYLLTLLVKKDIKKKYKGSFLGILWSLLNPLLNMIVLTIVFSTLFKENVHNFPVYMLSGQLLFGFFSSSTMGSLNSVISSASLINKVYVPKYIFTFSRLMSDFVFFAISLVDLLLIMIVTRADITINIMYAPIYLLLLLVFSSGVSLILATVTVFFRDIEHLYGVFITFLMYGSAIFYPASIIPDKFQFILTLNPVFYFINGFRNVVYDGFPVDSTNLMICLTLAVISLIIGIVVFEKNQDKFILHI</sequence>